<dbReference type="Gene3D" id="6.10.10.10">
    <property type="entry name" value="Flagellar export chaperone, C-terminal domain"/>
    <property type="match status" value="1"/>
</dbReference>
<evidence type="ECO:0000313" key="2">
    <source>
        <dbReference type="EMBL" id="MFD2910479.1"/>
    </source>
</evidence>
<evidence type="ECO:0000259" key="1">
    <source>
        <dbReference type="Pfam" id="PF00700"/>
    </source>
</evidence>
<dbReference type="Pfam" id="PF00700">
    <property type="entry name" value="Flagellin_C"/>
    <property type="match status" value="1"/>
</dbReference>
<sequence>MSRIEDLDMAKEMMNKTKLSILAQAQQTMMLQAGQRQEGVLELLRG</sequence>
<protein>
    <submittedName>
        <fullName evidence="2">Flagellin</fullName>
    </submittedName>
</protein>
<comment type="caution">
    <text evidence="2">The sequence shown here is derived from an EMBL/GenBank/DDBJ whole genome shotgun (WGS) entry which is preliminary data.</text>
</comment>
<keyword evidence="2" id="KW-0282">Flagellum</keyword>
<reference evidence="3" key="1">
    <citation type="journal article" date="2019" name="Int. J. Syst. Evol. Microbiol.">
        <title>The Global Catalogue of Microorganisms (GCM) 10K type strain sequencing project: providing services to taxonomists for standard genome sequencing and annotation.</title>
        <authorList>
            <consortium name="The Broad Institute Genomics Platform"/>
            <consortium name="The Broad Institute Genome Sequencing Center for Infectious Disease"/>
            <person name="Wu L."/>
            <person name="Ma J."/>
        </authorList>
    </citation>
    <scope>NUCLEOTIDE SEQUENCE [LARGE SCALE GENOMIC DNA]</scope>
    <source>
        <strain evidence="3">KCTC 13528</strain>
    </source>
</reference>
<dbReference type="RefSeq" id="WP_275579601.1">
    <property type="nucleotide sequence ID" value="NZ_JAFBDK010000014.1"/>
</dbReference>
<keyword evidence="3" id="KW-1185">Reference proteome</keyword>
<feature type="domain" description="Flagellin C-terminal" evidence="1">
    <location>
        <begin position="2"/>
        <end position="44"/>
    </location>
</feature>
<evidence type="ECO:0000313" key="3">
    <source>
        <dbReference type="Proteomes" id="UP001597561"/>
    </source>
</evidence>
<name>A0ABW5ZC54_9BACL</name>
<dbReference type="InterPro" id="IPR046358">
    <property type="entry name" value="Flagellin_C"/>
</dbReference>
<keyword evidence="2" id="KW-0966">Cell projection</keyword>
<dbReference type="InterPro" id="IPR042187">
    <property type="entry name" value="Flagellin_C_sub2"/>
</dbReference>
<organism evidence="2 3">
    <name type="scientific">Jeotgalibacillus terrae</name>
    <dbReference type="NCBI Taxonomy" id="587735"/>
    <lineage>
        <taxon>Bacteria</taxon>
        <taxon>Bacillati</taxon>
        <taxon>Bacillota</taxon>
        <taxon>Bacilli</taxon>
        <taxon>Bacillales</taxon>
        <taxon>Caryophanaceae</taxon>
        <taxon>Jeotgalibacillus</taxon>
    </lineage>
</organism>
<gene>
    <name evidence="2" type="ORF">ACFS5P_01170</name>
</gene>
<dbReference type="SUPFAM" id="SSF64518">
    <property type="entry name" value="Phase 1 flagellin"/>
    <property type="match status" value="1"/>
</dbReference>
<keyword evidence="2" id="KW-0969">Cilium</keyword>
<proteinExistence type="predicted"/>
<dbReference type="EMBL" id="JBHUPG010000001">
    <property type="protein sequence ID" value="MFD2910479.1"/>
    <property type="molecule type" value="Genomic_DNA"/>
</dbReference>
<accession>A0ABW5ZC54</accession>
<dbReference type="Proteomes" id="UP001597561">
    <property type="component" value="Unassembled WGS sequence"/>
</dbReference>